<dbReference type="PANTHER" id="PTHR45527">
    <property type="entry name" value="NONRIBOSOMAL PEPTIDE SYNTHETASE"/>
    <property type="match status" value="1"/>
</dbReference>
<evidence type="ECO:0000256" key="2">
    <source>
        <dbReference type="ARBA" id="ARBA00022450"/>
    </source>
</evidence>
<keyword evidence="4" id="KW-0677">Repeat</keyword>
<dbReference type="CDD" id="cd05930">
    <property type="entry name" value="A_NRPS"/>
    <property type="match status" value="1"/>
</dbReference>
<dbReference type="NCBIfam" id="TIGR01733">
    <property type="entry name" value="AA-adenyl-dom"/>
    <property type="match status" value="2"/>
</dbReference>
<organism evidence="8 9">
    <name type="scientific">Mycolicibacterium rufum</name>
    <dbReference type="NCBI Taxonomy" id="318424"/>
    <lineage>
        <taxon>Bacteria</taxon>
        <taxon>Bacillati</taxon>
        <taxon>Actinomycetota</taxon>
        <taxon>Actinomycetes</taxon>
        <taxon>Mycobacteriales</taxon>
        <taxon>Mycobacteriaceae</taxon>
        <taxon>Mycolicibacterium</taxon>
    </lineage>
</organism>
<dbReference type="InterPro" id="IPR020806">
    <property type="entry name" value="PKS_PP-bd"/>
</dbReference>
<dbReference type="NCBIfam" id="TIGR01720">
    <property type="entry name" value="NRPS-para261"/>
    <property type="match status" value="1"/>
</dbReference>
<feature type="domain" description="Carrier" evidence="7">
    <location>
        <begin position="940"/>
        <end position="1015"/>
    </location>
</feature>
<dbReference type="InterPro" id="IPR045851">
    <property type="entry name" value="AMP-bd_C_sf"/>
</dbReference>
<keyword evidence="9" id="KW-1185">Reference proteome</keyword>
<evidence type="ECO:0000259" key="7">
    <source>
        <dbReference type="PROSITE" id="PS50075"/>
    </source>
</evidence>
<dbReference type="InterPro" id="IPR006162">
    <property type="entry name" value="Ppantetheine_attach_site"/>
</dbReference>
<feature type="domain" description="Carrier" evidence="7">
    <location>
        <begin position="1993"/>
        <end position="2067"/>
    </location>
</feature>
<dbReference type="SUPFAM" id="SSF52777">
    <property type="entry name" value="CoA-dependent acyltransferases"/>
    <property type="match status" value="8"/>
</dbReference>
<sequence>MTHDDQRFPLTRGQLDIWLAQETGRFGTEWQLGLFVKIDGPVQRGPLEWAIRRVVKETEPIRAAFAEQDGTVVQQVVDHPTAQLAFHDVSAAADPDGEAFAIASQIQRTPMPWAGPLFSFALFKTGPAAYYWFSCCHHIIADGFGVALVGHRIAAVYSAVVSGSPIPPPFFDSLRDLIAVEADYEASPDYRDDEAFWAEHMPDDPGVEAPPADTDVARDSRPSSPIPLDHRVIGGVHDLARAWQLPRSSIITAACALLVRRWSGGGSEVVLDFPVNRRVDDRARALPAMMSGVVPLVLPVSPGATVAQFCALVDTRITEALAHQRFPVQGLGAGRVAVNFIPSVFTLDFGGVPASASYTSSGQIRGFGLFFSAAGDDLYLSTAGAGHALATLDVTDLSRGLQRMLTAMIADPDAALSSIDPAGWVQAGDPDRWSNRAVLTESVVPVTIPQAFAAQVERTPAAVALTGDGRSWTYRALDDAADRFAQALRAHGARPGACVAVLMNRCPQAVIAIVAILKTGAAYLPIDPAHPPSRVEFMVGDAGPVVAVTTAAMASRFDGCGLPVVDVDEPTARDLPDAPLTAPAPDDIAHIIYTSGTTGVPKGVAVTHHNVTRLYDAIDVGVDLAADQVWTQFFSYAFDFSVWEVWGALLHGGRLVVVPESVARSSEDFHALMVDQGVTMLAQTPSALAALRPDGLESVSVLVGGEACPAEVIDRWAPGRTLTNVYGPTETTIFASASTPLTRGSGVPPIGAPVSTAALFVLDGWLQPVPVGVVGELYVAGRGVGVGYVRRPGLTAARFVPCPFGRPGDRMYRTGDLVRWRPDGQLDYFGRIDDQVKIRGYRIELGDIQAALTALDAVAQAAVVAREDRTGDRRLVAYVVESSSGAVDSASVRAALADRLPPYMVPAAVVVLNRLPLTVNGKLDTRALPAPEYADGGFRAPGTAAQEILAGIFAEVLGVPRVGVDDSFFDLGGDSILAMRLVATVNSALDAQLAVRDLFDAPTVAQLAPRLGAGGGGRPALVRVERPAVVPLSFAQSRLWFLNRFDAGDATYNMPIALRIQGALDMEALRAALADVVARHEPLRTVFPDTDGVPRQEVRAPEPADLRWEVVDATGWTTDRIEAALQRAAAHVFDLTREVPLRTTVFRIDDHEHVVLGVVHHVAADGWSVGPLLAGLSEAYASRCTGAAPGWAELPVQYVDYTLWQRELFGDLDDADGVIGRQLAYWSDALAGMPERVPLPTDRPYPAVADGRGDTVAVEWPAELQQGIRAVAAEHNVTAFMVVQAALAILLSRLSSSSDVAVGFPIAGRDDPALDDLVGFFVNTLVLRVDLAGDPTIADVLGQVRDRSLAAYEHSDVPFEVLVDRLNPARTLSHHPLVQVAVSWHNVPGPADSPAAGLSLGDLEVTRLPVDTHTARMDLSFSLSERFTETGEAQGISGTVEFRTDVYDAATVAAIVARLHRVLTAATTDPQRPVSDVDLLGVDEHAHLDRVGNRVALSGLGPGAESVPELFGVHVRRIPDAMALTHGDRSMTYRELDDAANRLAHRLTDRGAGPGHSVAVLLDRSIDAVIAMLAILKTGAAYLPLDPAHPDERIRFMLADSAPIAAVTSTALRPRLAGARIPVITPDDTDLAEQQSIPLSRASADDVAYVIYTSGTTGTPKGVAISHRNLAHLAASTPPELGPHPVWTQCHSYGFDFSVWEIWAALLGGGRLVIVDEDTAASPPDFHELLVREQVSVLTQTPSAITALSPDGLDGVAVLLGGEACPADIVDRWAPGRVLINAYGPTEATVYATMSPPLTPGSGPAPIGSPVPTAAVFVLDAWLRPVPPGVAGELYIAGHGVGVGYLHRAALTAGHFIACPFGAPGTRMYRTGDLVRWRPDGALQYLGRADDQVKIRGHRIELGEIHTALAALDDVGQTVVIARDDGPTGTHLVAYLTGSADPATIRAALADRLPSYMVPTAVIALDALPRTVNGKLDTTALPAPGIHASEYRAPADAVEETLAGIYARVLGVDSVGVDDSFFDLGGDSILSMQVVAQARAAGLHCRPRDIFVEQTVARLAHVVQSGIRADAPVDDGIGTIPPTPIMRWLHSVPGPTREFNQTMVVHAPTRATADDTAVLLQALTDRHAMLRAHLNHDGTLTVPAPGTVDAAARLHTTDTISDHVLTAARAQLDPAAGIMFRAVFATTTSQLALIVHHLAIDAVSWRILLEDLNLAWTQHRTGQPPTLPTTGTSFHTWAHLLTHHTDTPAVTTETAAWQRILNTPPALPPSDPGADTYADAGRLTTTLDSRVTRHLLEVPAAFHTGITDILLIALALACAEFVGSTQPIGIDVEGHGRHEELSPDLDLSRTVGWFTTTHPVTLHTPTLDWHHLRTGHPTLGPIIKAAKEQLRTQPNPLTYGLLRHHHTHPLTGDEPTLGFNHLGRTAHPGDEHTDLWRLSRDSMALAAGATEIPMPLAHTLELTTAIIDTPTGPELHTTWTWAPTALTHNDIDHLSQLFTDALTGITTHVHHGGGGGLTPTDITPATLTQPQIDTLEHQHRIRDILPLTPMQEGLLFHANSAPANADDVYAMQLELTVKGPLDPQRLREAVTAVIERHPNLAARFTSQFDRPVQLVPADSTVPYQYVDLCGDIADPVALESEIRQLCAAERAAVCDLAHGPSFRVAVIRTATEQHRLVLTNHHIVLDGWSLPILARDLFAGYYGHRLPPAGSFRRFVTWLAERDDTAARQAWREVLDGLDSPTLVGHPDRLGLGPRGTTSIRITGETTAALTELARSCHTTVNTVLQAAWAQLLMWLTGRHDVVFGTAVSGRPVDVPGADSMVGLLINTVPVRARIDADTTVASLLEQLQDAHTRTLDHQHLALSDIHRTTGHRRLFDTILVYENYPLDTAALFGGKLAVTEIATREFNHYPLAMIAQPGEELGLRIEFDTGVFEPHTIEALTKRFKRVLKAMTAVAER</sequence>
<dbReference type="SUPFAM" id="SSF56801">
    <property type="entry name" value="Acetyl-CoA synthetase-like"/>
    <property type="match status" value="2"/>
</dbReference>
<dbReference type="InterPro" id="IPR001242">
    <property type="entry name" value="Condensation_dom"/>
</dbReference>
<dbReference type="InterPro" id="IPR010071">
    <property type="entry name" value="AA_adenyl_dom"/>
</dbReference>
<dbReference type="Pfam" id="PF00550">
    <property type="entry name" value="PP-binding"/>
    <property type="match status" value="2"/>
</dbReference>
<evidence type="ECO:0000313" key="8">
    <source>
        <dbReference type="EMBL" id="ULP35257.1"/>
    </source>
</evidence>
<dbReference type="InterPro" id="IPR010060">
    <property type="entry name" value="NRPS_synth"/>
</dbReference>
<keyword evidence="5" id="KW-0045">Antibiotic biosynthesis</keyword>
<evidence type="ECO:0000256" key="1">
    <source>
        <dbReference type="ARBA" id="ARBA00001957"/>
    </source>
</evidence>
<dbReference type="PANTHER" id="PTHR45527:SF1">
    <property type="entry name" value="FATTY ACID SYNTHASE"/>
    <property type="match status" value="1"/>
</dbReference>
<dbReference type="Gene3D" id="1.10.1200.10">
    <property type="entry name" value="ACP-like"/>
    <property type="match status" value="2"/>
</dbReference>
<dbReference type="InterPro" id="IPR025110">
    <property type="entry name" value="AMP-bd_C"/>
</dbReference>
<name>A0ABY3U6M3_9MYCO</name>
<dbReference type="NCBIfam" id="NF003417">
    <property type="entry name" value="PRK04813.1"/>
    <property type="match status" value="2"/>
</dbReference>
<dbReference type="SMART" id="SM01294">
    <property type="entry name" value="PKS_PP_betabranch"/>
    <property type="match status" value="1"/>
</dbReference>
<dbReference type="Gene3D" id="3.30.559.10">
    <property type="entry name" value="Chloramphenicol acetyltransferase-like domain"/>
    <property type="match status" value="4"/>
</dbReference>
<dbReference type="PROSITE" id="PS00455">
    <property type="entry name" value="AMP_BINDING"/>
    <property type="match status" value="2"/>
</dbReference>
<comment type="cofactor">
    <cofactor evidence="1">
        <name>pantetheine 4'-phosphate</name>
        <dbReference type="ChEBI" id="CHEBI:47942"/>
    </cofactor>
</comment>
<dbReference type="EMBL" id="CP092427">
    <property type="protein sequence ID" value="ULP35257.1"/>
    <property type="molecule type" value="Genomic_DNA"/>
</dbReference>
<evidence type="ECO:0000256" key="6">
    <source>
        <dbReference type="SAM" id="MobiDB-lite"/>
    </source>
</evidence>
<evidence type="ECO:0000256" key="4">
    <source>
        <dbReference type="ARBA" id="ARBA00022737"/>
    </source>
</evidence>
<evidence type="ECO:0000256" key="5">
    <source>
        <dbReference type="ARBA" id="ARBA00023194"/>
    </source>
</evidence>
<dbReference type="InterPro" id="IPR020845">
    <property type="entry name" value="AMP-binding_CS"/>
</dbReference>
<feature type="region of interest" description="Disordered" evidence="6">
    <location>
        <begin position="201"/>
        <end position="223"/>
    </location>
</feature>
<accession>A0ABY3U6M3</accession>
<dbReference type="InterPro" id="IPR036736">
    <property type="entry name" value="ACP-like_sf"/>
</dbReference>
<dbReference type="Pfam" id="PF00501">
    <property type="entry name" value="AMP-binding"/>
    <property type="match status" value="2"/>
</dbReference>
<protein>
    <submittedName>
        <fullName evidence="8">Non-ribosomal peptide synthetase</fullName>
    </submittedName>
</protein>
<dbReference type="Pfam" id="PF00668">
    <property type="entry name" value="Condensation"/>
    <property type="match status" value="4"/>
</dbReference>
<evidence type="ECO:0000313" key="9">
    <source>
        <dbReference type="Proteomes" id="UP001055159"/>
    </source>
</evidence>
<gene>
    <name evidence="8" type="ORF">MJO55_18420</name>
</gene>
<dbReference type="Pfam" id="PF13193">
    <property type="entry name" value="AMP-binding_C"/>
    <property type="match status" value="2"/>
</dbReference>
<keyword evidence="2" id="KW-0596">Phosphopantetheine</keyword>
<proteinExistence type="predicted"/>
<dbReference type="Proteomes" id="UP001055159">
    <property type="component" value="Chromosome"/>
</dbReference>
<reference evidence="8" key="1">
    <citation type="submission" date="2022-08" db="EMBL/GenBank/DDBJ databases">
        <title>Whole genome sequencing of non-tuberculosis mycobacteria type-strains.</title>
        <authorList>
            <person name="Igarashi Y."/>
            <person name="Osugi A."/>
            <person name="Mitarai S."/>
        </authorList>
    </citation>
    <scope>NUCLEOTIDE SEQUENCE</scope>
    <source>
        <strain evidence="8">JCM 16372</strain>
    </source>
</reference>
<dbReference type="Gene3D" id="3.40.50.980">
    <property type="match status" value="2"/>
</dbReference>
<evidence type="ECO:0000256" key="3">
    <source>
        <dbReference type="ARBA" id="ARBA00022553"/>
    </source>
</evidence>
<dbReference type="InterPro" id="IPR023213">
    <property type="entry name" value="CAT-like_dom_sf"/>
</dbReference>
<dbReference type="InterPro" id="IPR009081">
    <property type="entry name" value="PP-bd_ACP"/>
</dbReference>
<dbReference type="CDD" id="cd19540">
    <property type="entry name" value="LCL_NRPS-like"/>
    <property type="match status" value="1"/>
</dbReference>
<dbReference type="Gene3D" id="2.30.38.10">
    <property type="entry name" value="Luciferase, Domain 3"/>
    <property type="match status" value="1"/>
</dbReference>
<dbReference type="PROSITE" id="PS00012">
    <property type="entry name" value="PHOSPHOPANTETHEINE"/>
    <property type="match status" value="2"/>
</dbReference>
<dbReference type="SMART" id="SM00823">
    <property type="entry name" value="PKS_PP"/>
    <property type="match status" value="2"/>
</dbReference>
<dbReference type="Gene3D" id="3.40.50.12780">
    <property type="entry name" value="N-terminal domain of ligase-like"/>
    <property type="match status" value="1"/>
</dbReference>
<keyword evidence="3" id="KW-0597">Phosphoprotein</keyword>
<dbReference type="Gene3D" id="3.30.559.30">
    <property type="entry name" value="Nonribosomal peptide synthetase, condensation domain"/>
    <property type="match status" value="4"/>
</dbReference>
<dbReference type="SUPFAM" id="SSF47336">
    <property type="entry name" value="ACP-like"/>
    <property type="match status" value="2"/>
</dbReference>
<dbReference type="CDD" id="cd19543">
    <property type="entry name" value="DCL_NRPS"/>
    <property type="match status" value="1"/>
</dbReference>
<dbReference type="InterPro" id="IPR000873">
    <property type="entry name" value="AMP-dep_synth/lig_dom"/>
</dbReference>
<dbReference type="InterPro" id="IPR042099">
    <property type="entry name" value="ANL_N_sf"/>
</dbReference>
<dbReference type="PROSITE" id="PS50075">
    <property type="entry name" value="CARRIER"/>
    <property type="match status" value="2"/>
</dbReference>
<dbReference type="Gene3D" id="3.30.300.30">
    <property type="match status" value="2"/>
</dbReference>
<dbReference type="RefSeq" id="WP_043410882.1">
    <property type="nucleotide sequence ID" value="NZ_CP092427.2"/>
</dbReference>